<dbReference type="AlphaFoldDB" id="A0A5C3KFW1"/>
<dbReference type="Proteomes" id="UP000307440">
    <property type="component" value="Unassembled WGS sequence"/>
</dbReference>
<dbReference type="EMBL" id="ML210382">
    <property type="protein sequence ID" value="TFK18727.1"/>
    <property type="molecule type" value="Genomic_DNA"/>
</dbReference>
<protein>
    <submittedName>
        <fullName evidence="1">Uncharacterized protein</fullName>
    </submittedName>
</protein>
<name>A0A5C3KFW1_COPMA</name>
<gene>
    <name evidence="1" type="ORF">FA15DRAFT_602808</name>
</gene>
<sequence length="140" mass="15543">SNYCQDNIKSYVIAILLSPKLGLYKGGLPQDWVLAVIKTLKVNVPANMDSNCHVFKIIKEAVSNELTQAQLKIKKAVSKLVQSSTPTNCVSIACQVLTMQRKVHAELAKANSKYWDHVNDRLALIHDLAAGEEEKVQQEV</sequence>
<evidence type="ECO:0000313" key="2">
    <source>
        <dbReference type="Proteomes" id="UP000307440"/>
    </source>
</evidence>
<reference evidence="1 2" key="1">
    <citation type="journal article" date="2019" name="Nat. Ecol. Evol.">
        <title>Megaphylogeny resolves global patterns of mushroom evolution.</title>
        <authorList>
            <person name="Varga T."/>
            <person name="Krizsan K."/>
            <person name="Foldi C."/>
            <person name="Dima B."/>
            <person name="Sanchez-Garcia M."/>
            <person name="Sanchez-Ramirez S."/>
            <person name="Szollosi G.J."/>
            <person name="Szarkandi J.G."/>
            <person name="Papp V."/>
            <person name="Albert L."/>
            <person name="Andreopoulos W."/>
            <person name="Angelini C."/>
            <person name="Antonin V."/>
            <person name="Barry K.W."/>
            <person name="Bougher N.L."/>
            <person name="Buchanan P."/>
            <person name="Buyck B."/>
            <person name="Bense V."/>
            <person name="Catcheside P."/>
            <person name="Chovatia M."/>
            <person name="Cooper J."/>
            <person name="Damon W."/>
            <person name="Desjardin D."/>
            <person name="Finy P."/>
            <person name="Geml J."/>
            <person name="Haridas S."/>
            <person name="Hughes K."/>
            <person name="Justo A."/>
            <person name="Karasinski D."/>
            <person name="Kautmanova I."/>
            <person name="Kiss B."/>
            <person name="Kocsube S."/>
            <person name="Kotiranta H."/>
            <person name="LaButti K.M."/>
            <person name="Lechner B.E."/>
            <person name="Liimatainen K."/>
            <person name="Lipzen A."/>
            <person name="Lukacs Z."/>
            <person name="Mihaltcheva S."/>
            <person name="Morgado L.N."/>
            <person name="Niskanen T."/>
            <person name="Noordeloos M.E."/>
            <person name="Ohm R.A."/>
            <person name="Ortiz-Santana B."/>
            <person name="Ovrebo C."/>
            <person name="Racz N."/>
            <person name="Riley R."/>
            <person name="Savchenko A."/>
            <person name="Shiryaev A."/>
            <person name="Soop K."/>
            <person name="Spirin V."/>
            <person name="Szebenyi C."/>
            <person name="Tomsovsky M."/>
            <person name="Tulloss R.E."/>
            <person name="Uehling J."/>
            <person name="Grigoriev I.V."/>
            <person name="Vagvolgyi C."/>
            <person name="Papp T."/>
            <person name="Martin F.M."/>
            <person name="Miettinen O."/>
            <person name="Hibbett D.S."/>
            <person name="Nagy L.G."/>
        </authorList>
    </citation>
    <scope>NUCLEOTIDE SEQUENCE [LARGE SCALE GENOMIC DNA]</scope>
    <source>
        <strain evidence="1 2">CBS 121175</strain>
    </source>
</reference>
<evidence type="ECO:0000313" key="1">
    <source>
        <dbReference type="EMBL" id="TFK18727.1"/>
    </source>
</evidence>
<keyword evidence="2" id="KW-1185">Reference proteome</keyword>
<dbReference type="OrthoDB" id="3236341at2759"/>
<proteinExistence type="predicted"/>
<feature type="non-terminal residue" evidence="1">
    <location>
        <position position="1"/>
    </location>
</feature>
<organism evidence="1 2">
    <name type="scientific">Coprinopsis marcescibilis</name>
    <name type="common">Agaric fungus</name>
    <name type="synonym">Psathyrella marcescibilis</name>
    <dbReference type="NCBI Taxonomy" id="230819"/>
    <lineage>
        <taxon>Eukaryota</taxon>
        <taxon>Fungi</taxon>
        <taxon>Dikarya</taxon>
        <taxon>Basidiomycota</taxon>
        <taxon>Agaricomycotina</taxon>
        <taxon>Agaricomycetes</taxon>
        <taxon>Agaricomycetidae</taxon>
        <taxon>Agaricales</taxon>
        <taxon>Agaricineae</taxon>
        <taxon>Psathyrellaceae</taxon>
        <taxon>Coprinopsis</taxon>
    </lineage>
</organism>
<accession>A0A5C3KFW1</accession>